<protein>
    <submittedName>
        <fullName evidence="1">Uncharacterized protein</fullName>
    </submittedName>
</protein>
<organism evidence="1 2">
    <name type="scientific">Flavobacterium psychroterrae</name>
    <dbReference type="NCBI Taxonomy" id="2133767"/>
    <lineage>
        <taxon>Bacteria</taxon>
        <taxon>Pseudomonadati</taxon>
        <taxon>Bacteroidota</taxon>
        <taxon>Flavobacteriia</taxon>
        <taxon>Flavobacteriales</taxon>
        <taxon>Flavobacteriaceae</taxon>
        <taxon>Flavobacterium</taxon>
    </lineage>
</organism>
<name>A0ABS5PH35_9FLAO</name>
<dbReference type="Proteomes" id="UP000722625">
    <property type="component" value="Unassembled WGS sequence"/>
</dbReference>
<evidence type="ECO:0000313" key="1">
    <source>
        <dbReference type="EMBL" id="MBS7233016.1"/>
    </source>
</evidence>
<evidence type="ECO:0000313" key="2">
    <source>
        <dbReference type="Proteomes" id="UP000722625"/>
    </source>
</evidence>
<accession>A0ABS5PH35</accession>
<reference evidence="1 2" key="1">
    <citation type="journal article" date="2018" name="Int. J. Syst. Evol. Microbiol.">
        <title>Flavobacterium chryseum sp. nov. and Flavobacterium psychroterrae sp. nov., novel environmental bacteria isolated from Antarctica.</title>
        <authorList>
            <person name="Kralova S."/>
            <person name="Svec P."/>
            <person name="Busse H.J."/>
            <person name="Stankova E."/>
            <person name="Vaczi P."/>
            <person name="Sedlacek I."/>
        </authorList>
    </citation>
    <scope>NUCLEOTIDE SEQUENCE [LARGE SCALE GENOMIC DNA]</scope>
    <source>
        <strain evidence="1 2">CCM 8827</strain>
    </source>
</reference>
<dbReference type="RefSeq" id="WP_213304402.1">
    <property type="nucleotide sequence ID" value="NZ_JAGYVZ010000019.1"/>
</dbReference>
<comment type="caution">
    <text evidence="1">The sequence shown here is derived from an EMBL/GenBank/DDBJ whole genome shotgun (WGS) entry which is preliminary data.</text>
</comment>
<dbReference type="EMBL" id="JAGYVZ010000019">
    <property type="protein sequence ID" value="MBS7233016.1"/>
    <property type="molecule type" value="Genomic_DNA"/>
</dbReference>
<proteinExistence type="predicted"/>
<sequence>MLKYKFYKNDLGTPMFHINGDLEALNELGSCNYEYLQEIVMNLTKVRSGEIEKYDFGYEVFTLECQKEISKIIDTFDDWKCIAEVPTQEIYNLMKDWKDYLDGKLLIENEETSKDHLEISFDYIFFDGKKIHQVTNQFDDWLSSVDYSVWSNSYIEIKNKRIYIIKENVKILSTLTNFDQLQLESLSQKYNLKIKEENGIYYAYTDNHNSEQFQISQNNALTVIYCLEGGKAPESIFILGVFEN</sequence>
<gene>
    <name evidence="1" type="ORF">KHA90_18500</name>
</gene>
<keyword evidence="2" id="KW-1185">Reference proteome</keyword>